<keyword evidence="3" id="KW-1185">Reference proteome</keyword>
<evidence type="ECO:0000256" key="1">
    <source>
        <dbReference type="SAM" id="MobiDB-lite"/>
    </source>
</evidence>
<protein>
    <submittedName>
        <fullName evidence="2">Uncharacterized protein</fullName>
    </submittedName>
</protein>
<proteinExistence type="predicted"/>
<feature type="compositionally biased region" description="Low complexity" evidence="1">
    <location>
        <begin position="12"/>
        <end position="26"/>
    </location>
</feature>
<feature type="region of interest" description="Disordered" evidence="1">
    <location>
        <begin position="1"/>
        <end position="49"/>
    </location>
</feature>
<dbReference type="Proteomes" id="UP000287033">
    <property type="component" value="Unassembled WGS sequence"/>
</dbReference>
<dbReference type="AlphaFoldDB" id="A0A401TCS9"/>
<evidence type="ECO:0000313" key="3">
    <source>
        <dbReference type="Proteomes" id="UP000287033"/>
    </source>
</evidence>
<comment type="caution">
    <text evidence="2">The sequence shown here is derived from an EMBL/GenBank/DDBJ whole genome shotgun (WGS) entry which is preliminary data.</text>
</comment>
<gene>
    <name evidence="2" type="ORF">chiPu_0024006</name>
</gene>
<dbReference type="EMBL" id="BEZZ01030909">
    <property type="protein sequence ID" value="GCC40458.1"/>
    <property type="molecule type" value="Genomic_DNA"/>
</dbReference>
<evidence type="ECO:0000313" key="2">
    <source>
        <dbReference type="EMBL" id="GCC40458.1"/>
    </source>
</evidence>
<name>A0A401TCS9_CHIPU</name>
<organism evidence="2 3">
    <name type="scientific">Chiloscyllium punctatum</name>
    <name type="common">Brownbanded bambooshark</name>
    <name type="synonym">Hemiscyllium punctatum</name>
    <dbReference type="NCBI Taxonomy" id="137246"/>
    <lineage>
        <taxon>Eukaryota</taxon>
        <taxon>Metazoa</taxon>
        <taxon>Chordata</taxon>
        <taxon>Craniata</taxon>
        <taxon>Vertebrata</taxon>
        <taxon>Chondrichthyes</taxon>
        <taxon>Elasmobranchii</taxon>
        <taxon>Galeomorphii</taxon>
        <taxon>Galeoidea</taxon>
        <taxon>Orectolobiformes</taxon>
        <taxon>Hemiscylliidae</taxon>
        <taxon>Chiloscyllium</taxon>
    </lineage>
</organism>
<feature type="non-terminal residue" evidence="2">
    <location>
        <position position="49"/>
    </location>
</feature>
<reference evidence="2 3" key="1">
    <citation type="journal article" date="2018" name="Nat. Ecol. Evol.">
        <title>Shark genomes provide insights into elasmobranch evolution and the origin of vertebrates.</title>
        <authorList>
            <person name="Hara Y"/>
            <person name="Yamaguchi K"/>
            <person name="Onimaru K"/>
            <person name="Kadota M"/>
            <person name="Koyanagi M"/>
            <person name="Keeley SD"/>
            <person name="Tatsumi K"/>
            <person name="Tanaka K"/>
            <person name="Motone F"/>
            <person name="Kageyama Y"/>
            <person name="Nozu R"/>
            <person name="Adachi N"/>
            <person name="Nishimura O"/>
            <person name="Nakagawa R"/>
            <person name="Tanegashima C"/>
            <person name="Kiyatake I"/>
            <person name="Matsumoto R"/>
            <person name="Murakumo K"/>
            <person name="Nishida K"/>
            <person name="Terakita A"/>
            <person name="Kuratani S"/>
            <person name="Sato K"/>
            <person name="Hyodo S Kuraku.S."/>
        </authorList>
    </citation>
    <scope>NUCLEOTIDE SEQUENCE [LARGE SCALE GENOMIC DNA]</scope>
</reference>
<accession>A0A401TCS9</accession>
<sequence length="49" mass="5563">MDNHRRRLPRDASSLRPPASPSSESAQCRMHMRSEERIPCASEGGKVRE</sequence>